<name>A0A9D1V3D4_9FIRM</name>
<dbReference type="InterPro" id="IPR013785">
    <property type="entry name" value="Aldolase_TIM"/>
</dbReference>
<feature type="active site" description="Proton donor" evidence="1">
    <location>
        <position position="84"/>
    </location>
</feature>
<dbReference type="PROSITE" id="PS00806">
    <property type="entry name" value="ALDOLASE_CLASS_II_2"/>
    <property type="match status" value="1"/>
</dbReference>
<feature type="binding site" evidence="3">
    <location>
        <position position="210"/>
    </location>
    <ligand>
        <name>Zn(2+)</name>
        <dbReference type="ChEBI" id="CHEBI:29105"/>
        <label>1</label>
        <note>catalytic</note>
    </ligand>
</feature>
<dbReference type="InterPro" id="IPR050246">
    <property type="entry name" value="Class_II_FBP_aldolase"/>
</dbReference>
<keyword evidence="3" id="KW-0479">Metal-binding</keyword>
<evidence type="ECO:0000256" key="3">
    <source>
        <dbReference type="PIRSR" id="PIRSR001359-3"/>
    </source>
</evidence>
<protein>
    <submittedName>
        <fullName evidence="4">Class II fructose-bisphosphate aldolase</fullName>
    </submittedName>
</protein>
<evidence type="ECO:0000256" key="2">
    <source>
        <dbReference type="PIRSR" id="PIRSR001359-2"/>
    </source>
</evidence>
<proteinExistence type="predicted"/>
<evidence type="ECO:0000313" key="4">
    <source>
        <dbReference type="EMBL" id="HIX05009.1"/>
    </source>
</evidence>
<organism evidence="4 5">
    <name type="scientific">Candidatus Allofournierella pullicola</name>
    <dbReference type="NCBI Taxonomy" id="2838596"/>
    <lineage>
        <taxon>Bacteria</taxon>
        <taxon>Bacillati</taxon>
        <taxon>Bacillota</taxon>
        <taxon>Clostridia</taxon>
        <taxon>Eubacteriales</taxon>
        <taxon>Oscillospiraceae</taxon>
        <taxon>Allofournierella</taxon>
    </lineage>
</organism>
<dbReference type="AlphaFoldDB" id="A0A9D1V3D4"/>
<gene>
    <name evidence="4" type="ORF">H9865_02700</name>
</gene>
<feature type="binding site" evidence="3">
    <location>
        <position position="179"/>
    </location>
    <ligand>
        <name>Zn(2+)</name>
        <dbReference type="ChEBI" id="CHEBI:29105"/>
        <label>1</label>
        <note>catalytic</note>
    </ligand>
</feature>
<dbReference type="GO" id="GO:0008270">
    <property type="term" value="F:zinc ion binding"/>
    <property type="evidence" value="ECO:0007669"/>
    <property type="project" value="InterPro"/>
</dbReference>
<evidence type="ECO:0000256" key="1">
    <source>
        <dbReference type="PIRSR" id="PIRSR001359-1"/>
    </source>
</evidence>
<feature type="binding site" evidence="3">
    <location>
        <position position="135"/>
    </location>
    <ligand>
        <name>Zn(2+)</name>
        <dbReference type="ChEBI" id="CHEBI:29105"/>
        <label>2</label>
    </ligand>
</feature>
<dbReference type="SUPFAM" id="SSF51569">
    <property type="entry name" value="Aldolase"/>
    <property type="match status" value="1"/>
</dbReference>
<feature type="binding site" evidence="3">
    <location>
        <position position="85"/>
    </location>
    <ligand>
        <name>Zn(2+)</name>
        <dbReference type="ChEBI" id="CHEBI:29105"/>
        <label>1</label>
        <note>catalytic</note>
    </ligand>
</feature>
<dbReference type="PIRSF" id="PIRSF001359">
    <property type="entry name" value="F_bP_aldolase_II"/>
    <property type="match status" value="1"/>
</dbReference>
<reference evidence="4" key="1">
    <citation type="journal article" date="2021" name="PeerJ">
        <title>Extensive microbial diversity within the chicken gut microbiome revealed by metagenomics and culture.</title>
        <authorList>
            <person name="Gilroy R."/>
            <person name="Ravi A."/>
            <person name="Getino M."/>
            <person name="Pursley I."/>
            <person name="Horton D.L."/>
            <person name="Alikhan N.F."/>
            <person name="Baker D."/>
            <person name="Gharbi K."/>
            <person name="Hall N."/>
            <person name="Watson M."/>
            <person name="Adriaenssens E.M."/>
            <person name="Foster-Nyarko E."/>
            <person name="Jarju S."/>
            <person name="Secka A."/>
            <person name="Antonio M."/>
            <person name="Oren A."/>
            <person name="Chaudhuri R.R."/>
            <person name="La Ragione R."/>
            <person name="Hildebrand F."/>
            <person name="Pallen M.J."/>
        </authorList>
    </citation>
    <scope>NUCLEOTIDE SEQUENCE</scope>
    <source>
        <strain evidence="4">2239</strain>
    </source>
</reference>
<dbReference type="Gene3D" id="3.20.20.70">
    <property type="entry name" value="Aldolase class I"/>
    <property type="match status" value="1"/>
</dbReference>
<feature type="binding site" evidence="3">
    <location>
        <position position="106"/>
    </location>
    <ligand>
        <name>Zn(2+)</name>
        <dbReference type="ChEBI" id="CHEBI:29105"/>
        <label>2</label>
    </ligand>
</feature>
<keyword evidence="3" id="KW-0862">Zinc</keyword>
<feature type="binding site" evidence="2">
    <location>
        <position position="180"/>
    </location>
    <ligand>
        <name>dihydroxyacetone phosphate</name>
        <dbReference type="ChEBI" id="CHEBI:57642"/>
    </ligand>
</feature>
<dbReference type="PANTHER" id="PTHR30304:SF0">
    <property type="entry name" value="D-TAGATOSE-1,6-BISPHOSPHATE ALDOLASE SUBUNIT GATY-RELATED"/>
    <property type="match status" value="1"/>
</dbReference>
<sequence length="282" mass="30621">MEYKMKEILAKAMEGGYAVPAICVSNMESVLACFLAARAARAPVIIQSAWSELEPQMITFGELAGIIRCFEKRFPEVPFAIHLDHGMTEEECMRALEGGFPSIMYDGSAGTYEDNVEVTRRLRRAAGPDGTLEAEVGRVGGEEGGGGDCEIVKSDPGQLRDFLEKTGADAIAVSIGNIHGCHGIVKRAPELDFELLQRLHDVCGVPLVLHGASGIPEADVRRAVRMGICKVNYYTQLYNVYMDCVKENVSLTMEECMGKATLVLAGEIEKLMEMCGCAGKAF</sequence>
<dbReference type="Pfam" id="PF01116">
    <property type="entry name" value="F_bP_aldolase"/>
    <property type="match status" value="1"/>
</dbReference>
<reference evidence="4" key="2">
    <citation type="submission" date="2021-04" db="EMBL/GenBank/DDBJ databases">
        <authorList>
            <person name="Gilroy R."/>
        </authorList>
    </citation>
    <scope>NUCLEOTIDE SEQUENCE</scope>
    <source>
        <strain evidence="4">2239</strain>
    </source>
</reference>
<feature type="binding site" evidence="2">
    <location>
        <begin position="211"/>
        <end position="213"/>
    </location>
    <ligand>
        <name>dihydroxyacetone phosphate</name>
        <dbReference type="ChEBI" id="CHEBI:57642"/>
    </ligand>
</feature>
<dbReference type="PANTHER" id="PTHR30304">
    <property type="entry name" value="D-TAGATOSE-1,6-BISPHOSPHATE ALDOLASE"/>
    <property type="match status" value="1"/>
</dbReference>
<feature type="binding site" evidence="2">
    <location>
        <begin position="232"/>
        <end position="235"/>
    </location>
    <ligand>
        <name>dihydroxyacetone phosphate</name>
        <dbReference type="ChEBI" id="CHEBI:57642"/>
    </ligand>
</feature>
<accession>A0A9D1V3D4</accession>
<dbReference type="EMBL" id="DXFW01000008">
    <property type="protein sequence ID" value="HIX05009.1"/>
    <property type="molecule type" value="Genomic_DNA"/>
</dbReference>
<dbReference type="Proteomes" id="UP000824193">
    <property type="component" value="Unassembled WGS sequence"/>
</dbReference>
<dbReference type="InterPro" id="IPR000771">
    <property type="entry name" value="FBA_II"/>
</dbReference>
<evidence type="ECO:0000313" key="5">
    <source>
        <dbReference type="Proteomes" id="UP000824193"/>
    </source>
</evidence>
<dbReference type="GO" id="GO:0005975">
    <property type="term" value="P:carbohydrate metabolic process"/>
    <property type="evidence" value="ECO:0007669"/>
    <property type="project" value="InterPro"/>
</dbReference>
<comment type="caution">
    <text evidence="4">The sequence shown here is derived from an EMBL/GenBank/DDBJ whole genome shotgun (WGS) entry which is preliminary data.</text>
</comment>
<comment type="cofactor">
    <cofactor evidence="3">
        <name>Zn(2+)</name>
        <dbReference type="ChEBI" id="CHEBI:29105"/>
    </cofactor>
    <text evidence="3">Binds 2 Zn(2+) ions per subunit. One is catalytic and the other provides a structural contribution.</text>
</comment>
<dbReference type="GO" id="GO:0016832">
    <property type="term" value="F:aldehyde-lyase activity"/>
    <property type="evidence" value="ECO:0007669"/>
    <property type="project" value="InterPro"/>
</dbReference>